<feature type="chain" id="PRO_5035421317" evidence="4">
    <location>
        <begin position="18"/>
        <end position="107"/>
    </location>
</feature>
<dbReference type="AlphaFoldDB" id="A0A8J9UX90"/>
<dbReference type="PROSITE" id="PS51155">
    <property type="entry name" value="CHIT_BIND_RR_2"/>
    <property type="match status" value="1"/>
</dbReference>
<organism evidence="5 6">
    <name type="scientific">Brenthis ino</name>
    <name type="common">lesser marbled fritillary</name>
    <dbReference type="NCBI Taxonomy" id="405034"/>
    <lineage>
        <taxon>Eukaryota</taxon>
        <taxon>Metazoa</taxon>
        <taxon>Ecdysozoa</taxon>
        <taxon>Arthropoda</taxon>
        <taxon>Hexapoda</taxon>
        <taxon>Insecta</taxon>
        <taxon>Pterygota</taxon>
        <taxon>Neoptera</taxon>
        <taxon>Endopterygota</taxon>
        <taxon>Lepidoptera</taxon>
        <taxon>Glossata</taxon>
        <taxon>Ditrysia</taxon>
        <taxon>Papilionoidea</taxon>
        <taxon>Nymphalidae</taxon>
        <taxon>Heliconiinae</taxon>
        <taxon>Argynnini</taxon>
        <taxon>Brenthis</taxon>
    </lineage>
</organism>
<protein>
    <submittedName>
        <fullName evidence="5">Uncharacterized protein</fullName>
    </submittedName>
</protein>
<reference evidence="5" key="1">
    <citation type="submission" date="2021-12" db="EMBL/GenBank/DDBJ databases">
        <authorList>
            <person name="Martin H S."/>
        </authorList>
    </citation>
    <scope>NUCLEOTIDE SEQUENCE</scope>
</reference>
<keyword evidence="1 4" id="KW-0732">Signal</keyword>
<feature type="region of interest" description="Disordered" evidence="3">
    <location>
        <begin position="47"/>
        <end position="68"/>
    </location>
</feature>
<dbReference type="OrthoDB" id="7989647at2759"/>
<feature type="non-terminal residue" evidence="5">
    <location>
        <position position="107"/>
    </location>
</feature>
<dbReference type="GO" id="GO:0042302">
    <property type="term" value="F:structural constituent of cuticle"/>
    <property type="evidence" value="ECO:0007669"/>
    <property type="project" value="UniProtKB-UniRule"/>
</dbReference>
<evidence type="ECO:0000256" key="2">
    <source>
        <dbReference type="PROSITE-ProRule" id="PRU00497"/>
    </source>
</evidence>
<proteinExistence type="predicted"/>
<feature type="signal peptide" evidence="4">
    <location>
        <begin position="1"/>
        <end position="17"/>
    </location>
</feature>
<dbReference type="Pfam" id="PF00379">
    <property type="entry name" value="Chitin_bind_4"/>
    <property type="match status" value="1"/>
</dbReference>
<evidence type="ECO:0000256" key="4">
    <source>
        <dbReference type="SAM" id="SignalP"/>
    </source>
</evidence>
<sequence>MLLILVMGVSALVEILGASPSIESQSRHQVLNYEMETSNMPNSYKFHYNSSDGTSRTEQGSMQQNGSGVAALSVHGAVRWYNDKGHLYEMTYKAGRRGYRTIIKKIS</sequence>
<dbReference type="EMBL" id="OV170227">
    <property type="protein sequence ID" value="CAH0727788.1"/>
    <property type="molecule type" value="Genomic_DNA"/>
</dbReference>
<dbReference type="Proteomes" id="UP000838878">
    <property type="component" value="Chromosome 7"/>
</dbReference>
<name>A0A8J9UX90_9NEOP</name>
<evidence type="ECO:0000313" key="6">
    <source>
        <dbReference type="Proteomes" id="UP000838878"/>
    </source>
</evidence>
<gene>
    <name evidence="5" type="ORF">BINO364_LOCUS13087</name>
</gene>
<keyword evidence="2" id="KW-0193">Cuticle</keyword>
<evidence type="ECO:0000313" key="5">
    <source>
        <dbReference type="EMBL" id="CAH0727788.1"/>
    </source>
</evidence>
<evidence type="ECO:0000256" key="3">
    <source>
        <dbReference type="SAM" id="MobiDB-lite"/>
    </source>
</evidence>
<feature type="compositionally biased region" description="Polar residues" evidence="3">
    <location>
        <begin position="47"/>
        <end position="67"/>
    </location>
</feature>
<accession>A0A8J9UX90</accession>
<keyword evidence="6" id="KW-1185">Reference proteome</keyword>
<evidence type="ECO:0000256" key="1">
    <source>
        <dbReference type="ARBA" id="ARBA00022729"/>
    </source>
</evidence>
<dbReference type="InterPro" id="IPR000618">
    <property type="entry name" value="Insect_cuticle"/>
</dbReference>